<evidence type="ECO:0000313" key="2">
    <source>
        <dbReference type="Proteomes" id="UP001233999"/>
    </source>
</evidence>
<dbReference type="EMBL" id="JASPKZ010007266">
    <property type="protein sequence ID" value="KAJ9585495.1"/>
    <property type="molecule type" value="Genomic_DNA"/>
</dbReference>
<proteinExistence type="predicted"/>
<reference evidence="1" key="2">
    <citation type="submission" date="2023-05" db="EMBL/GenBank/DDBJ databases">
        <authorList>
            <person name="Fouks B."/>
        </authorList>
    </citation>
    <scope>NUCLEOTIDE SEQUENCE</scope>
    <source>
        <strain evidence="1">Stay&amp;Tobe</strain>
        <tissue evidence="1">Testes</tissue>
    </source>
</reference>
<gene>
    <name evidence="1" type="ORF">L9F63_002696</name>
</gene>
<sequence>TIRLLLLRFVLVDPESNSEVDVNLILFKLDVYPPSPCHRERQVVKTFHEPIQYSYLRGTSFHQLLNNYYHALE</sequence>
<dbReference type="AlphaFoldDB" id="A0AAD7ZRZ0"/>
<comment type="caution">
    <text evidence="1">The sequence shown here is derived from an EMBL/GenBank/DDBJ whole genome shotgun (WGS) entry which is preliminary data.</text>
</comment>
<dbReference type="Proteomes" id="UP001233999">
    <property type="component" value="Unassembled WGS sequence"/>
</dbReference>
<protein>
    <submittedName>
        <fullName evidence="1">Uncharacterized protein</fullName>
    </submittedName>
</protein>
<feature type="non-terminal residue" evidence="1">
    <location>
        <position position="73"/>
    </location>
</feature>
<keyword evidence="2" id="KW-1185">Reference proteome</keyword>
<feature type="non-terminal residue" evidence="1">
    <location>
        <position position="1"/>
    </location>
</feature>
<reference evidence="1" key="1">
    <citation type="journal article" date="2023" name="IScience">
        <title>Live-bearing cockroach genome reveals convergent evolutionary mechanisms linked to viviparity in insects and beyond.</title>
        <authorList>
            <person name="Fouks B."/>
            <person name="Harrison M.C."/>
            <person name="Mikhailova A.A."/>
            <person name="Marchal E."/>
            <person name="English S."/>
            <person name="Carruthers M."/>
            <person name="Jennings E.C."/>
            <person name="Chiamaka E.L."/>
            <person name="Frigard R.A."/>
            <person name="Pippel M."/>
            <person name="Attardo G.M."/>
            <person name="Benoit J.B."/>
            <person name="Bornberg-Bauer E."/>
            <person name="Tobe S.S."/>
        </authorList>
    </citation>
    <scope>NUCLEOTIDE SEQUENCE</scope>
    <source>
        <strain evidence="1">Stay&amp;Tobe</strain>
    </source>
</reference>
<name>A0AAD7ZRZ0_DIPPU</name>
<organism evidence="1 2">
    <name type="scientific">Diploptera punctata</name>
    <name type="common">Pacific beetle cockroach</name>
    <dbReference type="NCBI Taxonomy" id="6984"/>
    <lineage>
        <taxon>Eukaryota</taxon>
        <taxon>Metazoa</taxon>
        <taxon>Ecdysozoa</taxon>
        <taxon>Arthropoda</taxon>
        <taxon>Hexapoda</taxon>
        <taxon>Insecta</taxon>
        <taxon>Pterygota</taxon>
        <taxon>Neoptera</taxon>
        <taxon>Polyneoptera</taxon>
        <taxon>Dictyoptera</taxon>
        <taxon>Blattodea</taxon>
        <taxon>Blaberoidea</taxon>
        <taxon>Blaberidae</taxon>
        <taxon>Diplopterinae</taxon>
        <taxon>Diploptera</taxon>
    </lineage>
</organism>
<accession>A0AAD7ZRZ0</accession>
<evidence type="ECO:0000313" key="1">
    <source>
        <dbReference type="EMBL" id="KAJ9585495.1"/>
    </source>
</evidence>